<sequence length="494" mass="55823">MNVTLAINTEMMLADGSSLRIGQHLRLLPGRRLVCFGEWQGKQVLAKVFMGKRAAHYAERDANGVKRLLEAHLATPPLLAQTSSQAGDMQVLLYEALTGAENAEQALQAADASGRSAITRQLVEAVAAQHEAGLVQTDMYPKNFLIENGTLKHGTLENATVHAIDGDGIRPLGRFFSSWRAWHNLAVLLAKLDPEVLDRDLPALVQRYREVRQLGAGSVSPLLRRLIDACRWYASYQYADKKVLRTCSDVIVHKTSALFTALNRQPPMSLLAVPSPAELDGWISQVASAEALKRGNTSTVVRHDLDNVPVVIKRYNIKNFWHGIGRAWRQSRAAVSWRNGFRLQRYGIGTPKPIALVEERWGPFRRRAYLLAEYLDAPDVSGYFEQPNLSDEDYLQACRHIARMFYQLKLLKISHGDCKASNIKMVNTTPYLIDLDSMQEHVSCYRFARYHARDLRRFMRNWPPQSRVYRMLAHAFADIYRDAAFLKKAGISIN</sequence>
<dbReference type="eggNOG" id="COG1718">
    <property type="taxonomic scope" value="Bacteria"/>
</dbReference>
<keyword evidence="2" id="KW-1185">Reference proteome</keyword>
<dbReference type="HOGENOM" id="CLU_044338_0_0_4"/>
<dbReference type="Pfam" id="PF06293">
    <property type="entry name" value="Kdo"/>
    <property type="match status" value="2"/>
</dbReference>
<dbReference type="KEGG" id="mei:Msip34_1899"/>
<proteinExistence type="predicted"/>
<keyword evidence="1" id="KW-0808">Transferase</keyword>
<organism evidence="1 2">
    <name type="scientific">Methylovorus glucosotrophus (strain SIP3-4)</name>
    <dbReference type="NCBI Taxonomy" id="582744"/>
    <lineage>
        <taxon>Bacteria</taxon>
        <taxon>Pseudomonadati</taxon>
        <taxon>Pseudomonadota</taxon>
        <taxon>Betaproteobacteria</taxon>
        <taxon>Nitrosomonadales</taxon>
        <taxon>Methylophilaceae</taxon>
        <taxon>Methylovorus</taxon>
    </lineage>
</organism>
<dbReference type="Proteomes" id="UP000002743">
    <property type="component" value="Chromosome"/>
</dbReference>
<reference evidence="2" key="1">
    <citation type="submission" date="2009-07" db="EMBL/GenBank/DDBJ databases">
        <title>Complete sequence of chromosome of Methylovorus sp. SIP3-4.</title>
        <authorList>
            <person name="Lucas S."/>
            <person name="Copeland A."/>
            <person name="Lapidus A."/>
            <person name="Glavina del Rio T."/>
            <person name="Tice H."/>
            <person name="Bruce D."/>
            <person name="Goodwin L."/>
            <person name="Pitluck S."/>
            <person name="Clum A."/>
            <person name="Larimer F."/>
            <person name="Land M."/>
            <person name="Hauser L."/>
            <person name="Kyrpides N."/>
            <person name="Mikhailova N."/>
            <person name="Kayluzhnaya M."/>
            <person name="Chistoserdova L."/>
        </authorList>
    </citation>
    <scope>NUCLEOTIDE SEQUENCE [LARGE SCALE GENOMIC DNA]</scope>
    <source>
        <strain evidence="2">SIP3-4</strain>
    </source>
</reference>
<keyword evidence="1" id="KW-0723">Serine/threonine-protein kinase</keyword>
<reference evidence="1 2" key="2">
    <citation type="journal article" date="2011" name="J. Bacteriol.">
        <title>Genomes of three methylotrophs from a single niche uncover genetic and metabolic divergence of Methylophilaceae.</title>
        <authorList>
            <person name="Lapidus A."/>
            <person name="Clum A."/>
            <person name="Labutti K."/>
            <person name="Kaluzhnaya M.G."/>
            <person name="Lim S."/>
            <person name="Beck D.A."/>
            <person name="Glavina Del Rio T."/>
            <person name="Nolan M."/>
            <person name="Mavromatis K."/>
            <person name="Huntemann M."/>
            <person name="Lucas S."/>
            <person name="Lidstrom M.E."/>
            <person name="Ivanova N."/>
            <person name="Chistoserdova L."/>
        </authorList>
    </citation>
    <scope>NUCLEOTIDE SEQUENCE [LARGE SCALE GENOMIC DNA]</scope>
    <source>
        <strain evidence="1 2">SIP3-4</strain>
    </source>
</reference>
<evidence type="ECO:0000313" key="2">
    <source>
        <dbReference type="Proteomes" id="UP000002743"/>
    </source>
</evidence>
<dbReference type="InterPro" id="IPR011009">
    <property type="entry name" value="Kinase-like_dom_sf"/>
</dbReference>
<dbReference type="EMBL" id="CP001674">
    <property type="protein sequence ID" value="ACT51141.1"/>
    <property type="molecule type" value="Genomic_DNA"/>
</dbReference>
<gene>
    <name evidence="1" type="ordered locus">Msip34_1899</name>
</gene>
<dbReference type="STRING" id="582744.Msip34_1899"/>
<dbReference type="AlphaFoldDB" id="C6X6Z8"/>
<accession>C6X6Z8</accession>
<evidence type="ECO:0000313" key="1">
    <source>
        <dbReference type="EMBL" id="ACT51141.1"/>
    </source>
</evidence>
<dbReference type="SUPFAM" id="SSF56112">
    <property type="entry name" value="Protein kinase-like (PK-like)"/>
    <property type="match status" value="2"/>
</dbReference>
<dbReference type="eggNOG" id="COG0515">
    <property type="taxonomic scope" value="Bacteria"/>
</dbReference>
<dbReference type="GO" id="GO:0004674">
    <property type="term" value="F:protein serine/threonine kinase activity"/>
    <property type="evidence" value="ECO:0007669"/>
    <property type="project" value="UniProtKB-KW"/>
</dbReference>
<keyword evidence="1" id="KW-0418">Kinase</keyword>
<name>C6X6Z8_METGS</name>
<protein>
    <submittedName>
        <fullName evidence="1">Mn2+dependent serine/threonine protein kinase</fullName>
    </submittedName>
</protein>